<dbReference type="Gene3D" id="1.20.1270.340">
    <property type="match status" value="1"/>
</dbReference>
<name>A0A5B8R333_9GAMM</name>
<evidence type="ECO:0000313" key="1">
    <source>
        <dbReference type="EMBL" id="QDZ93264.2"/>
    </source>
</evidence>
<dbReference type="AlphaFoldDB" id="A0A5B8R333"/>
<dbReference type="InterPro" id="IPR038338">
    <property type="entry name" value="PriC_sf"/>
</dbReference>
<gene>
    <name evidence="1" type="ORF">D0436_14120</name>
</gene>
<organism evidence="1 2">
    <name type="scientific">Shewanella decolorationis</name>
    <dbReference type="NCBI Taxonomy" id="256839"/>
    <lineage>
        <taxon>Bacteria</taxon>
        <taxon>Pseudomonadati</taxon>
        <taxon>Pseudomonadota</taxon>
        <taxon>Gammaproteobacteria</taxon>
        <taxon>Alteromonadales</taxon>
        <taxon>Shewanellaceae</taxon>
        <taxon>Shewanella</taxon>
    </lineage>
</organism>
<dbReference type="EMBL" id="CP031775">
    <property type="protein sequence ID" value="QDZ93264.2"/>
    <property type="molecule type" value="Genomic_DNA"/>
</dbReference>
<dbReference type="Proteomes" id="UP000321124">
    <property type="component" value="Chromosome"/>
</dbReference>
<evidence type="ECO:0000313" key="2">
    <source>
        <dbReference type="Proteomes" id="UP000321124"/>
    </source>
</evidence>
<dbReference type="InterPro" id="IPR010890">
    <property type="entry name" value="PriC"/>
</dbReference>
<dbReference type="RefSeq" id="WP_176370290.1">
    <property type="nucleotide sequence ID" value="NZ_CP031775.2"/>
</dbReference>
<accession>A0A5B8R333</accession>
<protein>
    <submittedName>
        <fullName evidence="1">Primosomal replication protein</fullName>
    </submittedName>
</protein>
<reference evidence="1 2" key="1">
    <citation type="journal article" date="2019" name="Ecotoxicol. Environ. Saf.">
        <title>Microbial characterization of heavy metal resistant bacterial strains isolated from an electroplating wastewater treatment plant.</title>
        <authorList>
            <person name="Cai X."/>
            <person name="Zheng X."/>
            <person name="Zhang D."/>
            <person name="Iqbal W."/>
            <person name="Liu C."/>
            <person name="Yang B."/>
            <person name="Zhao X."/>
            <person name="Lu X."/>
            <person name="Mao Y."/>
        </authorList>
    </citation>
    <scope>NUCLEOTIDE SEQUENCE [LARGE SCALE GENOMIC DNA]</scope>
    <source>
        <strain evidence="1 2">Ni1-3</strain>
    </source>
</reference>
<dbReference type="Pfam" id="PF07445">
    <property type="entry name" value="PriC"/>
    <property type="match status" value="1"/>
</dbReference>
<dbReference type="KEGG" id="sdeo:D0436_14120"/>
<proteinExistence type="predicted"/>
<sequence>MVLNTSQLISTLKNQLTTLEQEVLQHDSHLAPSQRKLLQDIERFNQSLFIQNGAQLMPCIEQIRNSIGQLEKQIALKLAPQTIALSCERIQDRFTAVKRALLTTSIDIKSKNQQRASKRARFAQQQTQSHQASGFAWIASNVLQNSHEIYAELNKHLNWAKKFEQKIAEMESKLENCHSADKIRLQNDILLMHRRLGKCRQAISYIEDRIQAFERPHQSHNR</sequence>